<name>A0A6J4KWQ5_9CHLR</name>
<sequence>MAAFSPINLKAPFIWHGGDYNPEQWQPDTWDDDVELMQRCHFNVATVGVFSWVSLQPAETTFTFEWLDTIVDK</sequence>
<evidence type="ECO:0000313" key="4">
    <source>
        <dbReference type="EMBL" id="CAA9317523.1"/>
    </source>
</evidence>
<dbReference type="InterPro" id="IPR017853">
    <property type="entry name" value="GH"/>
</dbReference>
<keyword evidence="1 4" id="KW-0378">Hydrolase</keyword>
<dbReference type="InterPro" id="IPR013529">
    <property type="entry name" value="Glyco_hydro_42_N"/>
</dbReference>
<dbReference type="GO" id="GO:0005975">
    <property type="term" value="P:carbohydrate metabolic process"/>
    <property type="evidence" value="ECO:0007669"/>
    <property type="project" value="InterPro"/>
</dbReference>
<keyword evidence="2 4" id="KW-0326">Glycosidase</keyword>
<dbReference type="SUPFAM" id="SSF51445">
    <property type="entry name" value="(Trans)glycosidases"/>
    <property type="match status" value="1"/>
</dbReference>
<dbReference type="Gene3D" id="3.20.20.80">
    <property type="entry name" value="Glycosidases"/>
    <property type="match status" value="1"/>
</dbReference>
<dbReference type="GO" id="GO:0004565">
    <property type="term" value="F:beta-galactosidase activity"/>
    <property type="evidence" value="ECO:0007669"/>
    <property type="project" value="UniProtKB-EC"/>
</dbReference>
<organism evidence="4">
    <name type="scientific">uncultured Chloroflexia bacterium</name>
    <dbReference type="NCBI Taxonomy" id="1672391"/>
    <lineage>
        <taxon>Bacteria</taxon>
        <taxon>Bacillati</taxon>
        <taxon>Chloroflexota</taxon>
        <taxon>Chloroflexia</taxon>
        <taxon>environmental samples</taxon>
    </lineage>
</organism>
<dbReference type="EMBL" id="CADCTR010001883">
    <property type="protein sequence ID" value="CAA9317523.1"/>
    <property type="molecule type" value="Genomic_DNA"/>
</dbReference>
<dbReference type="AlphaFoldDB" id="A0A6J4KWQ5"/>
<reference evidence="4" key="1">
    <citation type="submission" date="2020-02" db="EMBL/GenBank/DDBJ databases">
        <authorList>
            <person name="Meier V. D."/>
        </authorList>
    </citation>
    <scope>NUCLEOTIDE SEQUENCE</scope>
    <source>
        <strain evidence="4">AVDCRST_MAG93</strain>
    </source>
</reference>
<dbReference type="InterPro" id="IPR003476">
    <property type="entry name" value="Glyco_hydro_42"/>
</dbReference>
<dbReference type="PANTHER" id="PTHR36447">
    <property type="entry name" value="BETA-GALACTOSIDASE GANA"/>
    <property type="match status" value="1"/>
</dbReference>
<evidence type="ECO:0000256" key="1">
    <source>
        <dbReference type="ARBA" id="ARBA00022801"/>
    </source>
</evidence>
<evidence type="ECO:0000256" key="2">
    <source>
        <dbReference type="ARBA" id="ARBA00023295"/>
    </source>
</evidence>
<dbReference type="GO" id="GO:0009341">
    <property type="term" value="C:beta-galactosidase complex"/>
    <property type="evidence" value="ECO:0007669"/>
    <property type="project" value="InterPro"/>
</dbReference>
<dbReference type="EC" id="3.2.1.23" evidence="4"/>
<protein>
    <submittedName>
        <fullName evidence="4">GH42</fullName>
        <ecNumber evidence="4">3.2.1.23</ecNumber>
    </submittedName>
</protein>
<feature type="non-terminal residue" evidence="4">
    <location>
        <position position="73"/>
    </location>
</feature>
<dbReference type="PANTHER" id="PTHR36447:SF1">
    <property type="entry name" value="BETA-GALACTOSIDASE GANA"/>
    <property type="match status" value="1"/>
</dbReference>
<feature type="domain" description="Glycoside hydrolase family 42 N-terminal" evidence="3">
    <location>
        <begin position="19"/>
        <end position="72"/>
    </location>
</feature>
<dbReference type="Pfam" id="PF02449">
    <property type="entry name" value="Glyco_hydro_42"/>
    <property type="match status" value="1"/>
</dbReference>
<accession>A0A6J4KWQ5</accession>
<gene>
    <name evidence="4" type="ORF">AVDCRST_MAG93-5576</name>
</gene>
<proteinExistence type="predicted"/>
<evidence type="ECO:0000259" key="3">
    <source>
        <dbReference type="Pfam" id="PF02449"/>
    </source>
</evidence>